<feature type="domain" description="PAC" evidence="1">
    <location>
        <begin position="95"/>
        <end position="150"/>
    </location>
</feature>
<evidence type="ECO:0000313" key="3">
    <source>
        <dbReference type="Proteomes" id="UP000587760"/>
    </source>
</evidence>
<reference evidence="2 3" key="1">
    <citation type="submission" date="2020-08" db="EMBL/GenBank/DDBJ databases">
        <title>Genomic Encyclopedia of Type Strains, Phase IV (KMG-IV): sequencing the most valuable type-strain genomes for metagenomic binning, comparative biology and taxonomic classification.</title>
        <authorList>
            <person name="Goeker M."/>
        </authorList>
    </citation>
    <scope>NUCLEOTIDE SEQUENCE [LARGE SCALE GENOMIC DNA]</scope>
    <source>
        <strain evidence="2 3">DSM 2461</strain>
    </source>
</reference>
<dbReference type="InterPro" id="IPR000014">
    <property type="entry name" value="PAS"/>
</dbReference>
<dbReference type="Proteomes" id="UP000587760">
    <property type="component" value="Unassembled WGS sequence"/>
</dbReference>
<dbReference type="InterPro" id="IPR000700">
    <property type="entry name" value="PAS-assoc_C"/>
</dbReference>
<sequence>MENEFDSELLSRLKVKGVDSNFIEHLLSSLFNTFPDHIYIKDRNSRFLLINESLTKVFNLNSPDEAVGKSDYDFFTEEHAGITYREEQEIMDCGRGMTNYVEKETWEDGSISWVASTKVPFRDEEGKVIGIFGISRDITARRQAEIDKNNRARELDCFIKISQIAKSKEVSFEGHIKEIASLIPEFLSHAQIASVRIVVGNKSFKSRDFHETENKRLFPVRDGSSKVGVLEVFLERKDKEIENTTEQVLNLIADRLNEIIQKRWIEKDLRKWEHILKDAEDHMDLYP</sequence>
<dbReference type="AlphaFoldDB" id="A0A841R641"/>
<dbReference type="InterPro" id="IPR013656">
    <property type="entry name" value="PAS_4"/>
</dbReference>
<dbReference type="Pfam" id="PF08448">
    <property type="entry name" value="PAS_4"/>
    <property type="match status" value="1"/>
</dbReference>
<dbReference type="InterPro" id="IPR035965">
    <property type="entry name" value="PAS-like_dom_sf"/>
</dbReference>
<organism evidence="2 3">
    <name type="scientific">Spirochaeta isovalerica</name>
    <dbReference type="NCBI Taxonomy" id="150"/>
    <lineage>
        <taxon>Bacteria</taxon>
        <taxon>Pseudomonadati</taxon>
        <taxon>Spirochaetota</taxon>
        <taxon>Spirochaetia</taxon>
        <taxon>Spirochaetales</taxon>
        <taxon>Spirochaetaceae</taxon>
        <taxon>Spirochaeta</taxon>
    </lineage>
</organism>
<evidence type="ECO:0000259" key="1">
    <source>
        <dbReference type="PROSITE" id="PS50113"/>
    </source>
</evidence>
<proteinExistence type="predicted"/>
<protein>
    <submittedName>
        <fullName evidence="2">PAS domain S-box-containing protein</fullName>
    </submittedName>
</protein>
<dbReference type="EMBL" id="JACHGJ010000001">
    <property type="protein sequence ID" value="MBB6478627.1"/>
    <property type="molecule type" value="Genomic_DNA"/>
</dbReference>
<name>A0A841R641_9SPIO</name>
<dbReference type="Gene3D" id="3.30.450.20">
    <property type="entry name" value="PAS domain"/>
    <property type="match status" value="1"/>
</dbReference>
<evidence type="ECO:0000313" key="2">
    <source>
        <dbReference type="EMBL" id="MBB6478627.1"/>
    </source>
</evidence>
<dbReference type="PROSITE" id="PS50113">
    <property type="entry name" value="PAC"/>
    <property type="match status" value="1"/>
</dbReference>
<gene>
    <name evidence="2" type="ORF">HNR50_000260</name>
</gene>
<dbReference type="SUPFAM" id="SSF55785">
    <property type="entry name" value="PYP-like sensor domain (PAS domain)"/>
    <property type="match status" value="1"/>
</dbReference>
<accession>A0A841R641</accession>
<dbReference type="CDD" id="cd00130">
    <property type="entry name" value="PAS"/>
    <property type="match status" value="1"/>
</dbReference>
<dbReference type="RefSeq" id="WP_184742646.1">
    <property type="nucleotide sequence ID" value="NZ_JACHGJ010000001.1"/>
</dbReference>
<dbReference type="NCBIfam" id="TIGR00229">
    <property type="entry name" value="sensory_box"/>
    <property type="match status" value="1"/>
</dbReference>
<comment type="caution">
    <text evidence="2">The sequence shown here is derived from an EMBL/GenBank/DDBJ whole genome shotgun (WGS) entry which is preliminary data.</text>
</comment>
<keyword evidence="3" id="KW-1185">Reference proteome</keyword>